<dbReference type="InterPro" id="IPR027417">
    <property type="entry name" value="P-loop_NTPase"/>
</dbReference>
<comment type="subcellular location">
    <subcellularLocation>
        <location evidence="3">Chromosome</location>
    </subcellularLocation>
    <subcellularLocation>
        <location evidence="2">Nucleus</location>
    </subcellularLocation>
</comment>
<comment type="cofactor">
    <cofactor evidence="1">
        <name>Zn(2+)</name>
        <dbReference type="ChEBI" id="CHEBI:29105"/>
    </cofactor>
</comment>
<evidence type="ECO:0000256" key="7">
    <source>
        <dbReference type="ARBA" id="ARBA00022723"/>
    </source>
</evidence>
<dbReference type="FunFam" id="3.40.50.300:FF:001195">
    <property type="entry name" value="DNA repair protein rad50"/>
    <property type="match status" value="1"/>
</dbReference>
<evidence type="ECO:0000256" key="5">
    <source>
        <dbReference type="ARBA" id="ARBA00017893"/>
    </source>
</evidence>
<dbReference type="GO" id="GO:0000794">
    <property type="term" value="C:condensed nuclear chromosome"/>
    <property type="evidence" value="ECO:0007669"/>
    <property type="project" value="TreeGrafter"/>
</dbReference>
<evidence type="ECO:0000256" key="12">
    <source>
        <dbReference type="ARBA" id="ARBA00022840"/>
    </source>
</evidence>
<keyword evidence="6" id="KW-0158">Chromosome</keyword>
<evidence type="ECO:0000256" key="11">
    <source>
        <dbReference type="ARBA" id="ARBA00022833"/>
    </source>
</evidence>
<keyword evidence="10" id="KW-0378">Hydrolase</keyword>
<comment type="similarity">
    <text evidence="4">Belongs to the SMC family. RAD50 subfamily.</text>
</comment>
<dbReference type="GO" id="GO:0000722">
    <property type="term" value="P:telomere maintenance via recombination"/>
    <property type="evidence" value="ECO:0007669"/>
    <property type="project" value="TreeGrafter"/>
</dbReference>
<evidence type="ECO:0000256" key="17">
    <source>
        <dbReference type="ARBA" id="ARBA00023254"/>
    </source>
</evidence>
<dbReference type="SUPFAM" id="SSF75712">
    <property type="entry name" value="Rad50 coiled-coil Zn hook"/>
    <property type="match status" value="1"/>
</dbReference>
<dbReference type="PANTHER" id="PTHR18867">
    <property type="entry name" value="RAD50"/>
    <property type="match status" value="1"/>
</dbReference>
<dbReference type="Gene3D" id="3.40.50.300">
    <property type="entry name" value="P-loop containing nucleotide triphosphate hydrolases"/>
    <property type="match status" value="2"/>
</dbReference>
<evidence type="ECO:0000256" key="21">
    <source>
        <dbReference type="SAM" id="MobiDB-lite"/>
    </source>
</evidence>
<dbReference type="InterPro" id="IPR004584">
    <property type="entry name" value="Rad50_eukaryotes"/>
</dbReference>
<dbReference type="GO" id="GO:0016887">
    <property type="term" value="F:ATP hydrolysis activity"/>
    <property type="evidence" value="ECO:0007669"/>
    <property type="project" value="InterPro"/>
</dbReference>
<name>A0A9W8ASJ3_9FUNG</name>
<dbReference type="PROSITE" id="PS51131">
    <property type="entry name" value="ZN_HOOK"/>
    <property type="match status" value="1"/>
</dbReference>
<keyword evidence="14 20" id="KW-0175">Coiled coil</keyword>
<gene>
    <name evidence="23" type="primary">RAD50</name>
    <name evidence="23" type="ORF">IWQ62_001337</name>
</gene>
<dbReference type="PANTHER" id="PTHR18867:SF12">
    <property type="entry name" value="DNA REPAIR PROTEIN RAD50"/>
    <property type="match status" value="1"/>
</dbReference>
<keyword evidence="16" id="KW-0539">Nucleus</keyword>
<evidence type="ECO:0000256" key="13">
    <source>
        <dbReference type="ARBA" id="ARBA00022842"/>
    </source>
</evidence>
<feature type="coiled-coil region" evidence="20">
    <location>
        <begin position="235"/>
        <end position="317"/>
    </location>
</feature>
<sequence>MAAVDKLMIRGVRSFDPGVPSIIEFYTPLTIIVGHNGSGKTTIIECLKYATTGDLPPNSRGGAFIHDPRLSQSSETKAQIRLKFRNVGRQPLICTRSLQLTRRGNAATMRTLENLLVKIDPQNPEHQVSLSTRCADLDLEITHQLGVSRAILQNVIFCHQEDSNWPLAEPSALKKKFDEIFASSRYTKALDSIRSIRKDQTADIKLDQQHLSHLQQSRDKSERIRTHYLHAREKITLYQDQIANLQKSLKRIEEQRLGIIEEQKEMGNQEALYAELRHEQDIIASTLRHTEQSMTRMEETLEELLELQKDQENTTRNFQRDAKLAQRQMGTHEENIAQARLTVQKLYTTQGKLGSRQGDHKKNVEELARLLEASVVQDHSEDKITSSSSGTPPTAEDLVQQVNDLNTAYQRRTNECKHTKEANRTREQSLRTQVHKEEGLLSEHRQRKMAAGQQQLAVQRNQERTTALLRGKTAVEERKRTKNDHLKDLLAQKRSFDEADEETELSLLIAEKQHAVDEYQSKILRANQQLQALSSVADKRATLTYQQTELAKDQVNLAALDQDMVLAVQKDHPEVTTYGQVKDYLENTLEKLEGDLQVSECTVQTAAAALANQRTELGLVERHLQDSLSELADHMEKLTLHEVDEAVFSERLAEAELTVSDHQTSIARLQSESALYHVFLDETEKNQCCPVCDRGFDTPDDVATVLDTLRAKRGRAPEQLAHLQEQLSQHQAKCRALQALTPHWDAVRKLKSKGIPALQSKQEILNTQVAEADIHQQTMVHQLQNLKDRHRQLIDLSHMLKKRTSLADQVATLETKVAKLDQELTDSIGSHRTFDEYQSEIKEALDKKAALESDIKLHHQQLREHERRGQALQQQISDAKAQVEMANRELSDMRRYETEERMHSMELEKVQSELVEIDRAVTETSAQCAQIQTELEQHLDQSRTEEATLDEALAKLGNHLAQLTPYKTAIVQYLEDNVPTQMAQCQRDITEKEQYIKDQEGALAAVQTRFKDIERHCQNHEVYTKSIATNIEYHRLIQRKGEFTKKLEQTKTDLARYDAKALHDRLVQCDQQERSVNQKLAGLQGEIRQLDIQCRQYQHELENEFNDIEAKFRAQMIKCKTKELANEDLETYSKALDSAITKYHSIKMDEVNKIIHELWINTYQGNDIDTVEIRSDCETTRGNRSYSYRVVMIKNNTELDMRGRCSAGQRVLTCLLIRLALAETFGANCGILALDEPTTNLDRANIESLAESLSHIIRTRRQQNNFQLIVITHDEEFMELLGRSDHADYYWRVSKDINQHSRIERRAITSS</sequence>
<evidence type="ECO:0000256" key="14">
    <source>
        <dbReference type="ARBA" id="ARBA00023054"/>
    </source>
</evidence>
<evidence type="ECO:0000256" key="19">
    <source>
        <dbReference type="PROSITE-ProRule" id="PRU00471"/>
    </source>
</evidence>
<feature type="compositionally biased region" description="Basic and acidic residues" evidence="21">
    <location>
        <begin position="412"/>
        <end position="434"/>
    </location>
</feature>
<comment type="catalytic activity">
    <reaction evidence="18">
        <text>ATP + H2O = ADP + phosphate + H(+)</text>
        <dbReference type="Rhea" id="RHEA:13065"/>
        <dbReference type="ChEBI" id="CHEBI:15377"/>
        <dbReference type="ChEBI" id="CHEBI:15378"/>
        <dbReference type="ChEBI" id="CHEBI:30616"/>
        <dbReference type="ChEBI" id="CHEBI:43474"/>
        <dbReference type="ChEBI" id="CHEBI:456216"/>
    </reaction>
</comment>
<feature type="coiled-coil region" evidence="20">
    <location>
        <begin position="1080"/>
        <end position="1107"/>
    </location>
</feature>
<evidence type="ECO:0000256" key="6">
    <source>
        <dbReference type="ARBA" id="ARBA00022454"/>
    </source>
</evidence>
<evidence type="ECO:0000256" key="8">
    <source>
        <dbReference type="ARBA" id="ARBA00022741"/>
    </source>
</evidence>
<comment type="caution">
    <text evidence="23">The sequence shown here is derived from an EMBL/GenBank/DDBJ whole genome shotgun (WGS) entry which is preliminary data.</text>
</comment>
<evidence type="ECO:0000256" key="20">
    <source>
        <dbReference type="SAM" id="Coils"/>
    </source>
</evidence>
<feature type="region of interest" description="Disordered" evidence="21">
    <location>
        <begin position="411"/>
        <end position="434"/>
    </location>
</feature>
<feature type="region of interest" description="Disordered" evidence="21">
    <location>
        <begin position="377"/>
        <end position="396"/>
    </location>
</feature>
<dbReference type="GO" id="GO:0043047">
    <property type="term" value="F:single-stranded telomeric DNA binding"/>
    <property type="evidence" value="ECO:0007669"/>
    <property type="project" value="TreeGrafter"/>
</dbReference>
<keyword evidence="24" id="KW-1185">Reference proteome</keyword>
<keyword evidence="7 19" id="KW-0479">Metal-binding</keyword>
<dbReference type="GO" id="GO:0070192">
    <property type="term" value="P:chromosome organization involved in meiotic cell cycle"/>
    <property type="evidence" value="ECO:0007669"/>
    <property type="project" value="TreeGrafter"/>
</dbReference>
<reference evidence="23" key="1">
    <citation type="submission" date="2022-07" db="EMBL/GenBank/DDBJ databases">
        <title>Phylogenomic reconstructions and comparative analyses of Kickxellomycotina fungi.</title>
        <authorList>
            <person name="Reynolds N.K."/>
            <person name="Stajich J.E."/>
            <person name="Barry K."/>
            <person name="Grigoriev I.V."/>
            <person name="Crous P."/>
            <person name="Smith M.E."/>
        </authorList>
    </citation>
    <scope>NUCLEOTIDE SEQUENCE</scope>
    <source>
        <strain evidence="23">RSA 1196</strain>
    </source>
</reference>
<evidence type="ECO:0000256" key="1">
    <source>
        <dbReference type="ARBA" id="ARBA00001947"/>
    </source>
</evidence>
<feature type="coiled-coil region" evidence="20">
    <location>
        <begin position="509"/>
        <end position="536"/>
    </location>
</feature>
<accession>A0A9W8ASJ3</accession>
<keyword evidence="12" id="KW-0067">ATP-binding</keyword>
<dbReference type="GO" id="GO:0006302">
    <property type="term" value="P:double-strand break repair"/>
    <property type="evidence" value="ECO:0007669"/>
    <property type="project" value="InterPro"/>
</dbReference>
<dbReference type="InterPro" id="IPR013134">
    <property type="entry name" value="Zn_hook_RAD50"/>
</dbReference>
<evidence type="ECO:0000256" key="10">
    <source>
        <dbReference type="ARBA" id="ARBA00022801"/>
    </source>
</evidence>
<evidence type="ECO:0000256" key="18">
    <source>
        <dbReference type="ARBA" id="ARBA00049360"/>
    </source>
</evidence>
<dbReference type="Pfam" id="PF04423">
    <property type="entry name" value="Rad50_zn_hook"/>
    <property type="match status" value="1"/>
</dbReference>
<evidence type="ECO:0000256" key="2">
    <source>
        <dbReference type="ARBA" id="ARBA00004123"/>
    </source>
</evidence>
<dbReference type="GO" id="GO:0051880">
    <property type="term" value="F:G-quadruplex DNA binding"/>
    <property type="evidence" value="ECO:0007669"/>
    <property type="project" value="TreeGrafter"/>
</dbReference>
<keyword evidence="15" id="KW-0234">DNA repair</keyword>
<feature type="coiled-coil region" evidence="20">
    <location>
        <begin position="921"/>
        <end position="955"/>
    </location>
</feature>
<feature type="coiled-coil region" evidence="20">
    <location>
        <begin position="803"/>
        <end position="896"/>
    </location>
</feature>
<keyword evidence="17" id="KW-0469">Meiosis</keyword>
<evidence type="ECO:0000256" key="9">
    <source>
        <dbReference type="ARBA" id="ARBA00022763"/>
    </source>
</evidence>
<dbReference type="GO" id="GO:0046872">
    <property type="term" value="F:metal ion binding"/>
    <property type="evidence" value="ECO:0007669"/>
    <property type="project" value="UniProtKB-UniRule"/>
</dbReference>
<proteinExistence type="inferred from homology"/>
<dbReference type="InterPro" id="IPR038729">
    <property type="entry name" value="Rad50/SbcC_AAA"/>
</dbReference>
<dbReference type="OrthoDB" id="18797at2759"/>
<organism evidence="23 24">
    <name type="scientific">Dispira parvispora</name>
    <dbReference type="NCBI Taxonomy" id="1520584"/>
    <lineage>
        <taxon>Eukaryota</taxon>
        <taxon>Fungi</taxon>
        <taxon>Fungi incertae sedis</taxon>
        <taxon>Zoopagomycota</taxon>
        <taxon>Kickxellomycotina</taxon>
        <taxon>Dimargaritomycetes</taxon>
        <taxon>Dimargaritales</taxon>
        <taxon>Dimargaritaceae</taxon>
        <taxon>Dispira</taxon>
    </lineage>
</organism>
<dbReference type="EMBL" id="JANBPY010000205">
    <property type="protein sequence ID" value="KAJ1968281.1"/>
    <property type="molecule type" value="Genomic_DNA"/>
</dbReference>
<keyword evidence="11 19" id="KW-0862">Zinc</keyword>
<dbReference type="SUPFAM" id="SSF52540">
    <property type="entry name" value="P-loop containing nucleoside triphosphate hydrolases"/>
    <property type="match status" value="1"/>
</dbReference>
<dbReference type="Proteomes" id="UP001150925">
    <property type="component" value="Unassembled WGS sequence"/>
</dbReference>
<evidence type="ECO:0000313" key="24">
    <source>
        <dbReference type="Proteomes" id="UP001150925"/>
    </source>
</evidence>
<feature type="binding site" evidence="19">
    <location>
        <position position="689"/>
    </location>
    <ligand>
        <name>Zn(2+)</name>
        <dbReference type="ChEBI" id="CHEBI:29105"/>
    </ligand>
</feature>
<evidence type="ECO:0000256" key="15">
    <source>
        <dbReference type="ARBA" id="ARBA00023204"/>
    </source>
</evidence>
<dbReference type="GO" id="GO:0030870">
    <property type="term" value="C:Mre11 complex"/>
    <property type="evidence" value="ECO:0007669"/>
    <property type="project" value="InterPro"/>
</dbReference>
<keyword evidence="9" id="KW-0227">DNA damage</keyword>
<dbReference type="GO" id="GO:0003691">
    <property type="term" value="F:double-stranded telomeric DNA binding"/>
    <property type="evidence" value="ECO:0007669"/>
    <property type="project" value="TreeGrafter"/>
</dbReference>
<keyword evidence="13" id="KW-0460">Magnesium</keyword>
<dbReference type="NCBIfam" id="TIGR00606">
    <property type="entry name" value="rad50"/>
    <property type="match status" value="1"/>
</dbReference>
<keyword evidence="8" id="KW-0547">Nucleotide-binding</keyword>
<dbReference type="GO" id="GO:0005524">
    <property type="term" value="F:ATP binding"/>
    <property type="evidence" value="ECO:0007669"/>
    <property type="project" value="UniProtKB-KW"/>
</dbReference>
<evidence type="ECO:0000259" key="22">
    <source>
        <dbReference type="PROSITE" id="PS51131"/>
    </source>
</evidence>
<protein>
    <recommendedName>
        <fullName evidence="5">DNA repair protein RAD50</fullName>
    </recommendedName>
</protein>
<dbReference type="GO" id="GO:0007004">
    <property type="term" value="P:telomere maintenance via telomerase"/>
    <property type="evidence" value="ECO:0007669"/>
    <property type="project" value="TreeGrafter"/>
</dbReference>
<dbReference type="SUPFAM" id="SSF57997">
    <property type="entry name" value="Tropomyosin"/>
    <property type="match status" value="1"/>
</dbReference>
<feature type="domain" description="Zinc-hook" evidence="22">
    <location>
        <begin position="645"/>
        <end position="742"/>
    </location>
</feature>
<evidence type="ECO:0000256" key="16">
    <source>
        <dbReference type="ARBA" id="ARBA00023242"/>
    </source>
</evidence>
<evidence type="ECO:0000313" key="23">
    <source>
        <dbReference type="EMBL" id="KAJ1968281.1"/>
    </source>
</evidence>
<dbReference type="Pfam" id="PF13476">
    <property type="entry name" value="AAA_23"/>
    <property type="match status" value="1"/>
</dbReference>
<feature type="binding site" evidence="19">
    <location>
        <position position="692"/>
    </location>
    <ligand>
        <name>Zn(2+)</name>
        <dbReference type="ChEBI" id="CHEBI:29105"/>
    </ligand>
</feature>
<evidence type="ECO:0000256" key="3">
    <source>
        <dbReference type="ARBA" id="ARBA00004286"/>
    </source>
</evidence>
<dbReference type="FunFam" id="3.40.50.300:FF:000947">
    <property type="entry name" value="DNA repair protein RAD50"/>
    <property type="match status" value="1"/>
</dbReference>
<evidence type="ECO:0000256" key="4">
    <source>
        <dbReference type="ARBA" id="ARBA00009439"/>
    </source>
</evidence>